<dbReference type="InterPro" id="IPR036157">
    <property type="entry name" value="dUTPase-like_sf"/>
</dbReference>
<feature type="domain" description="dUTPase-like" evidence="6">
    <location>
        <begin position="76"/>
        <end position="178"/>
    </location>
</feature>
<sequence length="180" mass="20106">MKVKRGFKIVTAKKDQGLTLPQRQTAQAAGYDFAASEDFTLPSIWKGNFLKALWTLHQQKQLGDADFQAADKCLKPYLVPTGIKAYMGKDEFLLLANRSSGPLKRRLILPNGIGIVDADYYDNESNEGEIFFQLINFGLKDYHIKKGERIGQGIFLPYLLADEETAPQAQRTGGFGSTKK</sequence>
<dbReference type="GO" id="GO:0006226">
    <property type="term" value="P:dUMP biosynthetic process"/>
    <property type="evidence" value="ECO:0007669"/>
    <property type="project" value="InterPro"/>
</dbReference>
<dbReference type="CDD" id="cd07557">
    <property type="entry name" value="trimeric_dUTPase"/>
    <property type="match status" value="1"/>
</dbReference>
<dbReference type="PATRIC" id="fig|1423779.3.peg.780"/>
<comment type="caution">
    <text evidence="7">The sequence shown here is derived from an EMBL/GenBank/DDBJ whole genome shotgun (WGS) entry which is preliminary data.</text>
</comment>
<accession>A0A0R1WNL2</accession>
<evidence type="ECO:0000256" key="3">
    <source>
        <dbReference type="ARBA" id="ARBA00022801"/>
    </source>
</evidence>
<dbReference type="EC" id="3.6.1.23" evidence="2"/>
<dbReference type="AlphaFoldDB" id="A0A0R1WNL2"/>
<dbReference type="GO" id="GO:0004170">
    <property type="term" value="F:dUTP diphosphatase activity"/>
    <property type="evidence" value="ECO:0007669"/>
    <property type="project" value="UniProtKB-EC"/>
</dbReference>
<evidence type="ECO:0000256" key="4">
    <source>
        <dbReference type="ARBA" id="ARBA00023080"/>
    </source>
</evidence>
<dbReference type="InterPro" id="IPR029054">
    <property type="entry name" value="dUTPase-like"/>
</dbReference>
<dbReference type="InterPro" id="IPR008181">
    <property type="entry name" value="dUTPase"/>
</dbReference>
<comment type="catalytic activity">
    <reaction evidence="5">
        <text>dUTP + H2O = dUMP + diphosphate + H(+)</text>
        <dbReference type="Rhea" id="RHEA:10248"/>
        <dbReference type="ChEBI" id="CHEBI:15377"/>
        <dbReference type="ChEBI" id="CHEBI:15378"/>
        <dbReference type="ChEBI" id="CHEBI:33019"/>
        <dbReference type="ChEBI" id="CHEBI:61555"/>
        <dbReference type="ChEBI" id="CHEBI:246422"/>
        <dbReference type="EC" id="3.6.1.23"/>
    </reaction>
</comment>
<protein>
    <recommendedName>
        <fullName evidence="2">dUTP diphosphatase</fullName>
        <ecNumber evidence="2">3.6.1.23</ecNumber>
    </recommendedName>
</protein>
<dbReference type="PANTHER" id="PTHR11241">
    <property type="entry name" value="DEOXYURIDINE 5'-TRIPHOSPHATE NUCLEOTIDOHYDROLASE"/>
    <property type="match status" value="1"/>
</dbReference>
<name>A0A0R1WNL2_9LACO</name>
<dbReference type="GO" id="GO:0000287">
    <property type="term" value="F:magnesium ion binding"/>
    <property type="evidence" value="ECO:0007669"/>
    <property type="project" value="InterPro"/>
</dbReference>
<dbReference type="GO" id="GO:0046081">
    <property type="term" value="P:dUTP catabolic process"/>
    <property type="evidence" value="ECO:0007669"/>
    <property type="project" value="InterPro"/>
</dbReference>
<evidence type="ECO:0000256" key="5">
    <source>
        <dbReference type="ARBA" id="ARBA00047686"/>
    </source>
</evidence>
<keyword evidence="3" id="KW-0378">Hydrolase</keyword>
<dbReference type="Proteomes" id="UP000050973">
    <property type="component" value="Unassembled WGS sequence"/>
</dbReference>
<dbReference type="EMBL" id="AZGE01000002">
    <property type="protein sequence ID" value="KRM16662.1"/>
    <property type="molecule type" value="Genomic_DNA"/>
</dbReference>
<evidence type="ECO:0000256" key="2">
    <source>
        <dbReference type="ARBA" id="ARBA00012379"/>
    </source>
</evidence>
<dbReference type="PANTHER" id="PTHR11241:SF0">
    <property type="entry name" value="DEOXYURIDINE 5'-TRIPHOSPHATE NUCLEOTIDOHYDROLASE"/>
    <property type="match status" value="1"/>
</dbReference>
<evidence type="ECO:0000313" key="7">
    <source>
        <dbReference type="EMBL" id="KRM16662.1"/>
    </source>
</evidence>
<dbReference type="SUPFAM" id="SSF51283">
    <property type="entry name" value="dUTPase-like"/>
    <property type="match status" value="1"/>
</dbReference>
<reference evidence="7 8" key="1">
    <citation type="journal article" date="2015" name="Genome Announc.">
        <title>Expanding the biotechnology potential of lactobacilli through comparative genomics of 213 strains and associated genera.</title>
        <authorList>
            <person name="Sun Z."/>
            <person name="Harris H.M."/>
            <person name="McCann A."/>
            <person name="Guo C."/>
            <person name="Argimon S."/>
            <person name="Zhang W."/>
            <person name="Yang X."/>
            <person name="Jeffery I.B."/>
            <person name="Cooney J.C."/>
            <person name="Kagawa T.F."/>
            <person name="Liu W."/>
            <person name="Song Y."/>
            <person name="Salvetti E."/>
            <person name="Wrobel A."/>
            <person name="Rasinkangas P."/>
            <person name="Parkhill J."/>
            <person name="Rea M.C."/>
            <person name="O'Sullivan O."/>
            <person name="Ritari J."/>
            <person name="Douillard F.P."/>
            <person name="Paul Ross R."/>
            <person name="Yang R."/>
            <person name="Briner A.E."/>
            <person name="Felis G.E."/>
            <person name="de Vos W.M."/>
            <person name="Barrangou R."/>
            <person name="Klaenhammer T.R."/>
            <person name="Caufield P.W."/>
            <person name="Cui Y."/>
            <person name="Zhang H."/>
            <person name="O'Toole P.W."/>
        </authorList>
    </citation>
    <scope>NUCLEOTIDE SEQUENCE [LARGE SCALE GENOMIC DNA]</scope>
    <source>
        <strain evidence="7 8">DSM 4864</strain>
    </source>
</reference>
<comment type="similarity">
    <text evidence="1">Belongs to the dUTPase family.</text>
</comment>
<organism evidence="7 8">
    <name type="scientific">Limosilactobacillus oris DSM 4864</name>
    <dbReference type="NCBI Taxonomy" id="1423779"/>
    <lineage>
        <taxon>Bacteria</taxon>
        <taxon>Bacillati</taxon>
        <taxon>Bacillota</taxon>
        <taxon>Bacilli</taxon>
        <taxon>Lactobacillales</taxon>
        <taxon>Lactobacillaceae</taxon>
        <taxon>Limosilactobacillus</taxon>
    </lineage>
</organism>
<dbReference type="Pfam" id="PF00692">
    <property type="entry name" value="dUTPase"/>
    <property type="match status" value="1"/>
</dbReference>
<proteinExistence type="inferred from homology"/>
<dbReference type="Gene3D" id="2.70.40.10">
    <property type="match status" value="1"/>
</dbReference>
<keyword evidence="4" id="KW-0546">Nucleotide metabolism</keyword>
<evidence type="ECO:0000256" key="1">
    <source>
        <dbReference type="ARBA" id="ARBA00006581"/>
    </source>
</evidence>
<dbReference type="InterPro" id="IPR033704">
    <property type="entry name" value="dUTPase_trimeric"/>
</dbReference>
<evidence type="ECO:0000313" key="8">
    <source>
        <dbReference type="Proteomes" id="UP000050973"/>
    </source>
</evidence>
<gene>
    <name evidence="7" type="ORF">FC49_GL000765</name>
</gene>
<evidence type="ECO:0000259" key="6">
    <source>
        <dbReference type="Pfam" id="PF00692"/>
    </source>
</evidence>